<name>A0ABP7PH18_9SPHI</name>
<dbReference type="RefSeq" id="WP_259092579.1">
    <property type="nucleotide sequence ID" value="NZ_BAAAZC010000008.1"/>
</dbReference>
<evidence type="ECO:0000313" key="3">
    <source>
        <dbReference type="Proteomes" id="UP001500742"/>
    </source>
</evidence>
<keyword evidence="3" id="KW-1185">Reference proteome</keyword>
<dbReference type="PANTHER" id="PTHR36440:SF1">
    <property type="entry name" value="PUTATIVE (AFU_ORTHOLOGUE AFUA_8G07350)-RELATED"/>
    <property type="match status" value="1"/>
</dbReference>
<accession>A0ABP7PH18</accession>
<dbReference type="Gene3D" id="2.60.120.10">
    <property type="entry name" value="Jelly Rolls"/>
    <property type="match status" value="1"/>
</dbReference>
<feature type="domain" description="Cupin type-2" evidence="1">
    <location>
        <begin position="69"/>
        <end position="122"/>
    </location>
</feature>
<sequence>MVATALVTSAKNFNGASSNKKGFVIKKGKNRFEEKTMLINNSPVDIKVSTEDTDGTLSITEYTGFAKGGPPLHIHLYQDEVFYILEGEHLFQLGDKQYHLTAGDSIFIPRNVPHAPAQISDKGKYIFFFTPSGKMEDFFRTLGNLKQNASPEDVKGIFEGHDMKIVGPPLSFK</sequence>
<organism evidence="2 3">
    <name type="scientific">Mucilaginibacter dorajii</name>
    <dbReference type="NCBI Taxonomy" id="692994"/>
    <lineage>
        <taxon>Bacteria</taxon>
        <taxon>Pseudomonadati</taxon>
        <taxon>Bacteroidota</taxon>
        <taxon>Sphingobacteriia</taxon>
        <taxon>Sphingobacteriales</taxon>
        <taxon>Sphingobacteriaceae</taxon>
        <taxon>Mucilaginibacter</taxon>
    </lineage>
</organism>
<comment type="caution">
    <text evidence="2">The sequence shown here is derived from an EMBL/GenBank/DDBJ whole genome shotgun (WGS) entry which is preliminary data.</text>
</comment>
<evidence type="ECO:0000313" key="2">
    <source>
        <dbReference type="EMBL" id="GAA3965478.1"/>
    </source>
</evidence>
<dbReference type="InterPro" id="IPR013096">
    <property type="entry name" value="Cupin_2"/>
</dbReference>
<reference evidence="3" key="1">
    <citation type="journal article" date="2019" name="Int. J. Syst. Evol. Microbiol.">
        <title>The Global Catalogue of Microorganisms (GCM) 10K type strain sequencing project: providing services to taxonomists for standard genome sequencing and annotation.</title>
        <authorList>
            <consortium name="The Broad Institute Genomics Platform"/>
            <consortium name="The Broad Institute Genome Sequencing Center for Infectious Disease"/>
            <person name="Wu L."/>
            <person name="Ma J."/>
        </authorList>
    </citation>
    <scope>NUCLEOTIDE SEQUENCE [LARGE SCALE GENOMIC DNA]</scope>
    <source>
        <strain evidence="3">JCM 16601</strain>
    </source>
</reference>
<evidence type="ECO:0000259" key="1">
    <source>
        <dbReference type="Pfam" id="PF07883"/>
    </source>
</evidence>
<dbReference type="EMBL" id="BAAAZC010000008">
    <property type="protein sequence ID" value="GAA3965478.1"/>
    <property type="molecule type" value="Genomic_DNA"/>
</dbReference>
<protein>
    <recommendedName>
        <fullName evidence="1">Cupin type-2 domain-containing protein</fullName>
    </recommendedName>
</protein>
<proteinExistence type="predicted"/>
<dbReference type="InterPro" id="IPR053146">
    <property type="entry name" value="QDO-like"/>
</dbReference>
<dbReference type="InterPro" id="IPR011051">
    <property type="entry name" value="RmlC_Cupin_sf"/>
</dbReference>
<dbReference type="SUPFAM" id="SSF51182">
    <property type="entry name" value="RmlC-like cupins"/>
    <property type="match status" value="1"/>
</dbReference>
<dbReference type="PANTHER" id="PTHR36440">
    <property type="entry name" value="PUTATIVE (AFU_ORTHOLOGUE AFUA_8G07350)-RELATED"/>
    <property type="match status" value="1"/>
</dbReference>
<dbReference type="InterPro" id="IPR014710">
    <property type="entry name" value="RmlC-like_jellyroll"/>
</dbReference>
<dbReference type="Pfam" id="PF07883">
    <property type="entry name" value="Cupin_2"/>
    <property type="match status" value="1"/>
</dbReference>
<gene>
    <name evidence="2" type="ORF">GCM10022210_12480</name>
</gene>
<dbReference type="Proteomes" id="UP001500742">
    <property type="component" value="Unassembled WGS sequence"/>
</dbReference>